<dbReference type="Gene3D" id="1.20.1560.10">
    <property type="entry name" value="ABC transporter type 1, transmembrane domain"/>
    <property type="match status" value="1"/>
</dbReference>
<gene>
    <name evidence="7" type="ORF">CYMTET_14069</name>
</gene>
<dbReference type="Proteomes" id="UP001190700">
    <property type="component" value="Unassembled WGS sequence"/>
</dbReference>
<dbReference type="SUPFAM" id="SSF90123">
    <property type="entry name" value="ABC transporter transmembrane region"/>
    <property type="match status" value="1"/>
</dbReference>
<evidence type="ECO:0000259" key="6">
    <source>
        <dbReference type="Pfam" id="PF00005"/>
    </source>
</evidence>
<comment type="caution">
    <text evidence="7">The sequence shown here is derived from an EMBL/GenBank/DDBJ whole genome shotgun (WGS) entry which is preliminary data.</text>
</comment>
<evidence type="ECO:0000313" key="7">
    <source>
        <dbReference type="EMBL" id="KAK3277961.1"/>
    </source>
</evidence>
<dbReference type="GO" id="GO:0005524">
    <property type="term" value="F:ATP binding"/>
    <property type="evidence" value="ECO:0007669"/>
    <property type="project" value="InterPro"/>
</dbReference>
<evidence type="ECO:0000256" key="1">
    <source>
        <dbReference type="ARBA" id="ARBA00004141"/>
    </source>
</evidence>
<keyword evidence="4 5" id="KW-0472">Membrane</keyword>
<dbReference type="SUPFAM" id="SSF52540">
    <property type="entry name" value="P-loop containing nucleoside triphosphate hydrolases"/>
    <property type="match status" value="1"/>
</dbReference>
<feature type="transmembrane region" description="Helical" evidence="5">
    <location>
        <begin position="261"/>
        <end position="282"/>
    </location>
</feature>
<dbReference type="PANTHER" id="PTHR24221:SF654">
    <property type="entry name" value="ATP-BINDING CASSETTE SUB-FAMILY B MEMBER 6"/>
    <property type="match status" value="1"/>
</dbReference>
<dbReference type="Pfam" id="PF00005">
    <property type="entry name" value="ABC_tran"/>
    <property type="match status" value="1"/>
</dbReference>
<dbReference type="InterPro" id="IPR003439">
    <property type="entry name" value="ABC_transporter-like_ATP-bd"/>
</dbReference>
<keyword evidence="2 5" id="KW-0812">Transmembrane</keyword>
<organism evidence="7 8">
    <name type="scientific">Cymbomonas tetramitiformis</name>
    <dbReference type="NCBI Taxonomy" id="36881"/>
    <lineage>
        <taxon>Eukaryota</taxon>
        <taxon>Viridiplantae</taxon>
        <taxon>Chlorophyta</taxon>
        <taxon>Pyramimonadophyceae</taxon>
        <taxon>Pyramimonadales</taxon>
        <taxon>Pyramimonadaceae</taxon>
        <taxon>Cymbomonas</taxon>
    </lineage>
</organism>
<dbReference type="GO" id="GO:0034040">
    <property type="term" value="F:ATPase-coupled lipid transmembrane transporter activity"/>
    <property type="evidence" value="ECO:0007669"/>
    <property type="project" value="TreeGrafter"/>
</dbReference>
<accession>A0AAE0GH38</accession>
<feature type="domain" description="ABC transporter" evidence="6">
    <location>
        <begin position="569"/>
        <end position="637"/>
    </location>
</feature>
<evidence type="ECO:0000256" key="2">
    <source>
        <dbReference type="ARBA" id="ARBA00022692"/>
    </source>
</evidence>
<reference evidence="7 8" key="1">
    <citation type="journal article" date="2015" name="Genome Biol. Evol.">
        <title>Comparative Genomics of a Bacterivorous Green Alga Reveals Evolutionary Causalities and Consequences of Phago-Mixotrophic Mode of Nutrition.</title>
        <authorList>
            <person name="Burns J.A."/>
            <person name="Paasch A."/>
            <person name="Narechania A."/>
            <person name="Kim E."/>
        </authorList>
    </citation>
    <scope>NUCLEOTIDE SEQUENCE [LARGE SCALE GENOMIC DNA]</scope>
    <source>
        <strain evidence="7 8">PLY_AMNH</strain>
    </source>
</reference>
<evidence type="ECO:0000256" key="4">
    <source>
        <dbReference type="ARBA" id="ARBA00023136"/>
    </source>
</evidence>
<name>A0AAE0GH38_9CHLO</name>
<keyword evidence="8" id="KW-1185">Reference proteome</keyword>
<dbReference type="InterPro" id="IPR036640">
    <property type="entry name" value="ABC1_TM_sf"/>
</dbReference>
<dbReference type="GO" id="GO:0016887">
    <property type="term" value="F:ATP hydrolysis activity"/>
    <property type="evidence" value="ECO:0007669"/>
    <property type="project" value="InterPro"/>
</dbReference>
<dbReference type="InterPro" id="IPR027417">
    <property type="entry name" value="P-loop_NTPase"/>
</dbReference>
<dbReference type="GO" id="GO:0016020">
    <property type="term" value="C:membrane"/>
    <property type="evidence" value="ECO:0007669"/>
    <property type="project" value="UniProtKB-SubCell"/>
</dbReference>
<dbReference type="InterPro" id="IPR039421">
    <property type="entry name" value="Type_1_exporter"/>
</dbReference>
<sequence length="664" mass="73740">MGHIFRERCKGSAESGRQGAASRWSAAVDATPWSSLFQLGPPCGMSWMPALPSRTKYAEAREEYEEAALVSGSESQARRRDDSHYSKDVSVLMPLRQTGLYKLLPGVWGEQHLMGLELTGATVFWWCISFLYRAKKTILVKCCFFILVQGALCYWIPIFNKAVFDHLALDDEDETYFDIGVGNESFSVRKLSLSISVLTVFSLARVQLDHLIRVNTPDPLADIRGGFVKYFQYVDLAETEQQDCDALVHLLNDDLDRLSKCVGGSIFLLSELTNFLAIFVLLTLSPEFVLSTWPITVFILTLLPLLILYGKHNQSHITEATEELNLESLNFYRITKELIEKLGSICVLNIRDASERRLRTPQVSFAEGLQLLDTVEFKNRRGVEFFQTTALMAVIGIGASLVVDQDSDEVDNRKCTPGTVVAYFHLADQMFRSLAIIIALDRKFQMASPSLRLLTAVLSGGMSSLSSDTVFKGSRMGQDMEQRQRRFASRVVNTKGRVTTSVSVLVDQLNFNFSRKEASLHQWLLYGSAKRLRSSQQALTHAALPHGAPKSHRLKVPATKRKALDGRTLKGVHLAVQAGHKVAIVGGAGAGKSTLLKCIAKLYQTSSGQITFDGVPLHAVDAKKMVAMMEQNSTPFDGTIGYVPKSHGCGALEVLVMQEPDFYF</sequence>
<feature type="transmembrane region" description="Helical" evidence="5">
    <location>
        <begin position="138"/>
        <end position="156"/>
    </location>
</feature>
<evidence type="ECO:0000313" key="8">
    <source>
        <dbReference type="Proteomes" id="UP001190700"/>
    </source>
</evidence>
<feature type="transmembrane region" description="Helical" evidence="5">
    <location>
        <begin position="288"/>
        <end position="309"/>
    </location>
</feature>
<dbReference type="EMBL" id="LGRX02005733">
    <property type="protein sequence ID" value="KAK3277961.1"/>
    <property type="molecule type" value="Genomic_DNA"/>
</dbReference>
<keyword evidence="3 5" id="KW-1133">Transmembrane helix</keyword>
<proteinExistence type="predicted"/>
<evidence type="ECO:0000256" key="3">
    <source>
        <dbReference type="ARBA" id="ARBA00022989"/>
    </source>
</evidence>
<comment type="subcellular location">
    <subcellularLocation>
        <location evidence="1">Membrane</location>
        <topology evidence="1">Multi-pass membrane protein</topology>
    </subcellularLocation>
</comment>
<protein>
    <recommendedName>
        <fullName evidence="6">ABC transporter domain-containing protein</fullName>
    </recommendedName>
</protein>
<evidence type="ECO:0000256" key="5">
    <source>
        <dbReference type="SAM" id="Phobius"/>
    </source>
</evidence>
<dbReference type="Gene3D" id="3.40.50.300">
    <property type="entry name" value="P-loop containing nucleotide triphosphate hydrolases"/>
    <property type="match status" value="1"/>
</dbReference>
<dbReference type="AlphaFoldDB" id="A0AAE0GH38"/>
<dbReference type="PANTHER" id="PTHR24221">
    <property type="entry name" value="ATP-BINDING CASSETTE SUB-FAMILY B"/>
    <property type="match status" value="1"/>
</dbReference>